<feature type="compositionally biased region" description="Basic and acidic residues" evidence="1">
    <location>
        <begin position="135"/>
        <end position="147"/>
    </location>
</feature>
<evidence type="ECO:0000313" key="3">
    <source>
        <dbReference type="Proteomes" id="UP001374579"/>
    </source>
</evidence>
<feature type="compositionally biased region" description="Polar residues" evidence="1">
    <location>
        <begin position="171"/>
        <end position="180"/>
    </location>
</feature>
<dbReference type="AlphaFoldDB" id="A0AAN9B781"/>
<feature type="region of interest" description="Disordered" evidence="1">
    <location>
        <begin position="530"/>
        <end position="556"/>
    </location>
</feature>
<feature type="region of interest" description="Disordered" evidence="1">
    <location>
        <begin position="401"/>
        <end position="444"/>
    </location>
</feature>
<protein>
    <submittedName>
        <fullName evidence="2">Uncharacterized protein</fullName>
    </submittedName>
</protein>
<feature type="compositionally biased region" description="Basic and acidic residues" evidence="1">
    <location>
        <begin position="820"/>
        <end position="836"/>
    </location>
</feature>
<evidence type="ECO:0000313" key="2">
    <source>
        <dbReference type="EMBL" id="KAK7098665.1"/>
    </source>
</evidence>
<dbReference type="Proteomes" id="UP001374579">
    <property type="component" value="Unassembled WGS sequence"/>
</dbReference>
<comment type="caution">
    <text evidence="2">The sequence shown here is derived from an EMBL/GenBank/DDBJ whole genome shotgun (WGS) entry which is preliminary data.</text>
</comment>
<gene>
    <name evidence="2" type="ORF">V1264_002912</name>
</gene>
<feature type="region of interest" description="Disordered" evidence="1">
    <location>
        <begin position="171"/>
        <end position="234"/>
    </location>
</feature>
<dbReference type="EMBL" id="JBAMIC010000012">
    <property type="protein sequence ID" value="KAK7098665.1"/>
    <property type="molecule type" value="Genomic_DNA"/>
</dbReference>
<reference evidence="2 3" key="1">
    <citation type="submission" date="2024-02" db="EMBL/GenBank/DDBJ databases">
        <title>Chromosome-scale genome assembly of the rough periwinkle Littorina saxatilis.</title>
        <authorList>
            <person name="De Jode A."/>
            <person name="Faria R."/>
            <person name="Formenti G."/>
            <person name="Sims Y."/>
            <person name="Smith T.P."/>
            <person name="Tracey A."/>
            <person name="Wood J.M.D."/>
            <person name="Zagrodzka Z.B."/>
            <person name="Johannesson K."/>
            <person name="Butlin R.K."/>
            <person name="Leder E.H."/>
        </authorList>
    </citation>
    <scope>NUCLEOTIDE SEQUENCE [LARGE SCALE GENOMIC DNA]</scope>
    <source>
        <strain evidence="2">Snail1</strain>
        <tissue evidence="2">Muscle</tissue>
    </source>
</reference>
<organism evidence="2 3">
    <name type="scientific">Littorina saxatilis</name>
    <dbReference type="NCBI Taxonomy" id="31220"/>
    <lineage>
        <taxon>Eukaryota</taxon>
        <taxon>Metazoa</taxon>
        <taxon>Spiralia</taxon>
        <taxon>Lophotrochozoa</taxon>
        <taxon>Mollusca</taxon>
        <taxon>Gastropoda</taxon>
        <taxon>Caenogastropoda</taxon>
        <taxon>Littorinimorpha</taxon>
        <taxon>Littorinoidea</taxon>
        <taxon>Littorinidae</taxon>
        <taxon>Littorina</taxon>
    </lineage>
</organism>
<feature type="region of interest" description="Disordered" evidence="1">
    <location>
        <begin position="765"/>
        <end position="874"/>
    </location>
</feature>
<feature type="compositionally biased region" description="Basic and acidic residues" evidence="1">
    <location>
        <begin position="531"/>
        <end position="540"/>
    </location>
</feature>
<feature type="compositionally biased region" description="Polar residues" evidence="1">
    <location>
        <begin position="405"/>
        <end position="444"/>
    </location>
</feature>
<evidence type="ECO:0000256" key="1">
    <source>
        <dbReference type="SAM" id="MobiDB-lite"/>
    </source>
</evidence>
<feature type="region of interest" description="Disordered" evidence="1">
    <location>
        <begin position="105"/>
        <end position="156"/>
    </location>
</feature>
<keyword evidence="3" id="KW-1185">Reference proteome</keyword>
<accession>A0AAN9B781</accession>
<proteinExistence type="predicted"/>
<name>A0AAN9B781_9CAEN</name>
<sequence length="928" mass="99264">MESGTAEGSVAGGTGAIPAAKAGAAAGAADVSIPESMVAPLIGAGANVYILTNEFTQSMREKLGTSWPFVQDTLNSRCAKLVAGGLLSSVAVIVLWKIIKRLSQSKPKTPPPAMAQGDEPCPWSTTKTYEVTPVSERKPRVVSRPDGEYVPPGPLHMLPRKIQLRIAETPLQANGSSDPNTLCKAKEPATRNRHTHRREQSGEAARGDPYASGTGPWHSEQRGEEGEPSQQSNEAECCSCPPELCGPVQAPPPQPRLLYSVRESRVVQRTMGMSDPRLVNILTYSSCPSSLATPTLVASPASPCVGMYQGSPQASPVGAYGASGYTPHMMGRQCPFHSAQSPQGLMMTPSLQHSSPHCALASQPCVHGGPGGVYSSLESRPTPVIDTGRGPGMERNVRGGEEVQNPVSCSEQDQGQVPNVPTRTAQSTVTPSHCNSAPHTTSTFPSHVVHSQATAYNTPQGGACQGGTLQSLPCQAGVPCANHAAQMTCHQHSAADHAFAQQQQQQQQPVVQQPSELSVSAVSSVMCSDSQDSRQCDRGGHAITGSCQSMAPPDVVPRDRLMQPDQMAERNAYALVPQPHRGFADHAQHEFPWRGPNSLHGYQPSPVYMLKVHPHQHNMHNHHHPHHPAHQPAWLTHGGVFMPHSPMASAHGGAYSHAHPGLYQHSHPGLYPHTNTPMFASAPHGLYSPQGGMYTSPPHGHAFGGHYHNPFLYPHGVMPDTKPMAFNPNFNLSNSNPHVFVQQPGGPTVCNSSRIRWVESDHSIQTDAPGDVLGGTKAPVSSVGTLTTEDDLLESETVSNLSEHPESHLSFQAELATEPETDRLRSPEVRPEKRESLLQNEPSVPEATRQAQSEACTPDLAMTLPRNSPPPEYDEVGELVAETDASRNNLVSQCAEEAPETLDVLHSSIEDLVYGSSVVTSDGIETQL</sequence>